<sequence length="98" mass="11160">MAPPRDSHPQRVNRCHSDVPSTLMAALETKIKVPENSRIIALSLIGSEIWIFLENSMVRHALSEGCKYRWRSNESIISLELCLFLVPVGELLDAECYY</sequence>
<gene>
    <name evidence="1" type="ORF">AVEN_23255_1</name>
</gene>
<dbReference type="EMBL" id="BGPR01004120">
    <property type="protein sequence ID" value="GBM96161.1"/>
    <property type="molecule type" value="Genomic_DNA"/>
</dbReference>
<name>A0A4Y2K141_ARAVE</name>
<protein>
    <submittedName>
        <fullName evidence="1">Uncharacterized protein</fullName>
    </submittedName>
</protein>
<reference evidence="1 2" key="1">
    <citation type="journal article" date="2019" name="Sci. Rep.">
        <title>Orb-weaving spider Araneus ventricosus genome elucidates the spidroin gene catalogue.</title>
        <authorList>
            <person name="Kono N."/>
            <person name="Nakamura H."/>
            <person name="Ohtoshi R."/>
            <person name="Moran D.A.P."/>
            <person name="Shinohara A."/>
            <person name="Yoshida Y."/>
            <person name="Fujiwara M."/>
            <person name="Mori M."/>
            <person name="Tomita M."/>
            <person name="Arakawa K."/>
        </authorList>
    </citation>
    <scope>NUCLEOTIDE SEQUENCE [LARGE SCALE GENOMIC DNA]</scope>
</reference>
<accession>A0A4Y2K141</accession>
<organism evidence="1 2">
    <name type="scientific">Araneus ventricosus</name>
    <name type="common">Orbweaver spider</name>
    <name type="synonym">Epeira ventricosa</name>
    <dbReference type="NCBI Taxonomy" id="182803"/>
    <lineage>
        <taxon>Eukaryota</taxon>
        <taxon>Metazoa</taxon>
        <taxon>Ecdysozoa</taxon>
        <taxon>Arthropoda</taxon>
        <taxon>Chelicerata</taxon>
        <taxon>Arachnida</taxon>
        <taxon>Araneae</taxon>
        <taxon>Araneomorphae</taxon>
        <taxon>Entelegynae</taxon>
        <taxon>Araneoidea</taxon>
        <taxon>Araneidae</taxon>
        <taxon>Araneus</taxon>
    </lineage>
</organism>
<proteinExistence type="predicted"/>
<keyword evidence="2" id="KW-1185">Reference proteome</keyword>
<comment type="caution">
    <text evidence="1">The sequence shown here is derived from an EMBL/GenBank/DDBJ whole genome shotgun (WGS) entry which is preliminary data.</text>
</comment>
<evidence type="ECO:0000313" key="2">
    <source>
        <dbReference type="Proteomes" id="UP000499080"/>
    </source>
</evidence>
<dbReference type="Proteomes" id="UP000499080">
    <property type="component" value="Unassembled WGS sequence"/>
</dbReference>
<evidence type="ECO:0000313" key="1">
    <source>
        <dbReference type="EMBL" id="GBM96161.1"/>
    </source>
</evidence>
<dbReference type="AlphaFoldDB" id="A0A4Y2K141"/>